<feature type="region of interest" description="Disordered" evidence="3">
    <location>
        <begin position="304"/>
        <end position="347"/>
    </location>
</feature>
<dbReference type="FunFam" id="1.10.8.60:FF:000002">
    <property type="entry name" value="ATP-dependent Clp protease ATP-binding subunit ClpX"/>
    <property type="match status" value="1"/>
</dbReference>
<gene>
    <name evidence="6" type="ORF">BGZ97_006055</name>
</gene>
<feature type="region of interest" description="Disordered" evidence="3">
    <location>
        <begin position="755"/>
        <end position="785"/>
    </location>
</feature>
<keyword evidence="2" id="KW-0067">ATP-binding</keyword>
<evidence type="ECO:0000256" key="1">
    <source>
        <dbReference type="ARBA" id="ARBA00022741"/>
    </source>
</evidence>
<dbReference type="InterPro" id="IPR050052">
    <property type="entry name" value="ATP-dep_Clp_protease_ClpX"/>
</dbReference>
<evidence type="ECO:0000313" key="6">
    <source>
        <dbReference type="EMBL" id="KAG0322485.1"/>
    </source>
</evidence>
<dbReference type="OrthoDB" id="1721884at2759"/>
<protein>
    <recommendedName>
        <fullName evidence="8">ClpX, ATPase regulatory subunit</fullName>
    </recommendedName>
</protein>
<dbReference type="InterPro" id="IPR019489">
    <property type="entry name" value="Clp_ATPase_C"/>
</dbReference>
<feature type="compositionally biased region" description="Polar residues" evidence="3">
    <location>
        <begin position="84"/>
        <end position="99"/>
    </location>
</feature>
<dbReference type="AlphaFoldDB" id="A0A9P6UWJ9"/>
<dbReference type="GO" id="GO:0005759">
    <property type="term" value="C:mitochondrial matrix"/>
    <property type="evidence" value="ECO:0007669"/>
    <property type="project" value="TreeGrafter"/>
</dbReference>
<dbReference type="GO" id="GO:0005524">
    <property type="term" value="F:ATP binding"/>
    <property type="evidence" value="ECO:0007669"/>
    <property type="project" value="UniProtKB-KW"/>
</dbReference>
<dbReference type="GO" id="GO:0051603">
    <property type="term" value="P:proteolysis involved in protein catabolic process"/>
    <property type="evidence" value="ECO:0007669"/>
    <property type="project" value="TreeGrafter"/>
</dbReference>
<evidence type="ECO:0000256" key="3">
    <source>
        <dbReference type="SAM" id="MobiDB-lite"/>
    </source>
</evidence>
<evidence type="ECO:0000256" key="2">
    <source>
        <dbReference type="ARBA" id="ARBA00022840"/>
    </source>
</evidence>
<feature type="compositionally biased region" description="Polar residues" evidence="3">
    <location>
        <begin position="170"/>
        <end position="198"/>
    </location>
</feature>
<accession>A0A9P6UWJ9</accession>
<dbReference type="Pfam" id="PF07724">
    <property type="entry name" value="AAA_2"/>
    <property type="match status" value="1"/>
</dbReference>
<proteinExistence type="predicted"/>
<dbReference type="GO" id="GO:0016887">
    <property type="term" value="F:ATP hydrolysis activity"/>
    <property type="evidence" value="ECO:0007669"/>
    <property type="project" value="InterPro"/>
</dbReference>
<dbReference type="InterPro" id="IPR003959">
    <property type="entry name" value="ATPase_AAA_core"/>
</dbReference>
<dbReference type="SUPFAM" id="SSF52540">
    <property type="entry name" value="P-loop containing nucleoside triphosphate hydrolases"/>
    <property type="match status" value="1"/>
</dbReference>
<dbReference type="InterPro" id="IPR003593">
    <property type="entry name" value="AAA+_ATPase"/>
</dbReference>
<feature type="compositionally biased region" description="Polar residues" evidence="3">
    <location>
        <begin position="364"/>
        <end position="384"/>
    </location>
</feature>
<sequence length="785" mass="83132">MLVIAMRSASPAHRSMALAAMRRPHLPRATVFSNRGRANNNHTNASINTPLQTLPHRFFASSTHHRQITQPPKSSTSTPTTTSGVSQESADGASSTATRTIRKRLAKSSGTPTEASLSGSKKDVAAPSGQVAGANAGLHSSQRGNDDDRAPPSKGRSGSHSAKATDPPSGDNNTLGTTSSTSFYPAQPPFTSSFQSRDTFGGNGGGSGETYLPATNTRKNSAAQASEWMGTIQNPRTIVQHLDEYVIGQEKAKKILAVAVYNHYSRVNENLRQQQIQESVTAVSNSTLPPGSVYYGSGVLMSDGPSTPDPIIETFTTPSSPPSNASGTDTVGGSSNSGKDTHAGSNELHVPGRQAIHYPHRQPWINSASNGHGPTPPSMFSQPYDTYHKSPPPPPTPQQHHRKAADTPSKPPPTIFDKSNVLLLGPTGSGKTLLARTLAKVLNVPFSMSDATPFTQAGYVGEDVEMVIHRLLQNCDYNIKKAECGIVFIDEIDKISKRPDTMSISKDVSGEGVQQALLRMLEGTVVNVTEKNGSNWNGANAGRKNGLPGIGGPNSGGGGPGAKGEIYSVDTSNILFILSGAFIGLERIVMDRVSKGSIGFDAMVRAPSSELSSSKGASSQVSRLLDQVDPTDLIKFGLIPEFIGRLPVVASVNHLDEAALVRILTEPRNSLVKQYQGLFGMAGIKIQFSQAALYTIAKQAIEKQTGARGLRRIMESLLLDVMYDAPGSSIKHIVIDKEVALGKKPALCFGRGAEGPVSEALDRDDQVTGESAQDDEPPAVEAISL</sequence>
<name>A0A9P6UWJ9_9FUNG</name>
<keyword evidence="7" id="KW-1185">Reference proteome</keyword>
<keyword evidence="1" id="KW-0547">Nucleotide-binding</keyword>
<reference evidence="6" key="1">
    <citation type="journal article" date="2020" name="Fungal Divers.">
        <title>Resolving the Mortierellaceae phylogeny through synthesis of multi-gene phylogenetics and phylogenomics.</title>
        <authorList>
            <person name="Vandepol N."/>
            <person name="Liber J."/>
            <person name="Desiro A."/>
            <person name="Na H."/>
            <person name="Kennedy M."/>
            <person name="Barry K."/>
            <person name="Grigoriev I.V."/>
            <person name="Miller A.N."/>
            <person name="O'Donnell K."/>
            <person name="Stajich J.E."/>
            <person name="Bonito G."/>
        </authorList>
    </citation>
    <scope>NUCLEOTIDE SEQUENCE</scope>
    <source>
        <strain evidence="6">NVP60</strain>
    </source>
</reference>
<feature type="domain" description="Clp ATPase C-terminal" evidence="5">
    <location>
        <begin position="655"/>
        <end position="749"/>
    </location>
</feature>
<feature type="region of interest" description="Disordered" evidence="3">
    <location>
        <begin position="33"/>
        <end position="52"/>
    </location>
</feature>
<evidence type="ECO:0000259" key="5">
    <source>
        <dbReference type="SMART" id="SM01086"/>
    </source>
</evidence>
<feature type="compositionally biased region" description="Polar residues" evidence="3">
    <location>
        <begin position="314"/>
        <end position="338"/>
    </location>
</feature>
<dbReference type="InterPro" id="IPR027417">
    <property type="entry name" value="P-loop_NTPase"/>
</dbReference>
<organism evidence="6 7">
    <name type="scientific">Linnemannia gamsii</name>
    <dbReference type="NCBI Taxonomy" id="64522"/>
    <lineage>
        <taxon>Eukaryota</taxon>
        <taxon>Fungi</taxon>
        <taxon>Fungi incertae sedis</taxon>
        <taxon>Mucoromycota</taxon>
        <taxon>Mortierellomycotina</taxon>
        <taxon>Mortierellomycetes</taxon>
        <taxon>Mortierellales</taxon>
        <taxon>Mortierellaceae</taxon>
        <taxon>Linnemannia</taxon>
    </lineage>
</organism>
<dbReference type="SMART" id="SM01086">
    <property type="entry name" value="ClpB_D2-small"/>
    <property type="match status" value="1"/>
</dbReference>
<feature type="compositionally biased region" description="Low complexity" evidence="3">
    <location>
        <begin position="69"/>
        <end position="83"/>
    </location>
</feature>
<dbReference type="PANTHER" id="PTHR48102:SF7">
    <property type="entry name" value="ATP-DEPENDENT CLP PROTEASE ATP-BINDING SUBUNIT CLPX-LIKE, MITOCHONDRIAL"/>
    <property type="match status" value="1"/>
</dbReference>
<feature type="domain" description="AAA+ ATPase" evidence="4">
    <location>
        <begin position="417"/>
        <end position="671"/>
    </location>
</feature>
<dbReference type="Proteomes" id="UP000823405">
    <property type="component" value="Unassembled WGS sequence"/>
</dbReference>
<feature type="compositionally biased region" description="Polar residues" evidence="3">
    <location>
        <begin position="108"/>
        <end position="119"/>
    </location>
</feature>
<dbReference type="EMBL" id="JAAAIN010000027">
    <property type="protein sequence ID" value="KAG0322485.1"/>
    <property type="molecule type" value="Genomic_DNA"/>
</dbReference>
<dbReference type="SMART" id="SM00382">
    <property type="entry name" value="AAA"/>
    <property type="match status" value="1"/>
</dbReference>
<evidence type="ECO:0000259" key="4">
    <source>
        <dbReference type="SMART" id="SM00382"/>
    </source>
</evidence>
<dbReference type="PANTHER" id="PTHR48102">
    <property type="entry name" value="ATP-DEPENDENT CLP PROTEASE ATP-BINDING SUBUNIT CLPX-LIKE, MITOCHONDRIAL-RELATED"/>
    <property type="match status" value="1"/>
</dbReference>
<feature type="region of interest" description="Disordered" evidence="3">
    <location>
        <begin position="363"/>
        <end position="419"/>
    </location>
</feature>
<comment type="caution">
    <text evidence="6">The sequence shown here is derived from an EMBL/GenBank/DDBJ whole genome shotgun (WGS) entry which is preliminary data.</text>
</comment>
<evidence type="ECO:0000313" key="7">
    <source>
        <dbReference type="Proteomes" id="UP000823405"/>
    </source>
</evidence>
<feature type="region of interest" description="Disordered" evidence="3">
    <location>
        <begin position="61"/>
        <end position="214"/>
    </location>
</feature>
<dbReference type="Gene3D" id="3.40.50.300">
    <property type="entry name" value="P-loop containing nucleotide triphosphate hydrolases"/>
    <property type="match status" value="1"/>
</dbReference>
<dbReference type="Gene3D" id="1.10.8.60">
    <property type="match status" value="1"/>
</dbReference>
<dbReference type="Pfam" id="PF10431">
    <property type="entry name" value="ClpB_D2-small"/>
    <property type="match status" value="1"/>
</dbReference>
<evidence type="ECO:0008006" key="8">
    <source>
        <dbReference type="Google" id="ProtNLM"/>
    </source>
</evidence>